<dbReference type="PANTHER" id="PTHR42067">
    <property type="entry name" value="YALI0C15378P"/>
    <property type="match status" value="1"/>
</dbReference>
<dbReference type="OrthoDB" id="8064436at2759"/>
<evidence type="ECO:0000256" key="2">
    <source>
        <dbReference type="SAM" id="MobiDB-lite"/>
    </source>
</evidence>
<proteinExistence type="predicted"/>
<sequence length="380" mass="41696">MPSSPSYRQTSQVLRIPRSDTNSESFILLHVSPVGSSSSASLDLELTATEGENPYTGSRAVRQNQLTKLRAKNYKGEDEEWVAILSAVLLLKKLEDSDVEVMKGLEIVGSINEDDNLIITIRKDIGGIMQRLGTISMWQNEDTEIELFQWAGIAAKSARAAEDEVASLSNKYRSQGETLKKLNQQLEDLIKAKVEHENALLEKFVELLNTKKLKIRDQQRLLDAVKVDSSAAIQNRPAGDFTTTASRSRKRKAATPESSGADEAELEKGDTGDESLGVEDATTPERTDEEETEDEDVDDHPGPRPPVPQPRTRGGDIPRAGSREAVAQKGKVSSLPPPRQLPFAKGNALSIAKVEINKRHNNDDGDGNDDETGESDDDEL</sequence>
<gene>
    <name evidence="3" type="ORF">FGG08_003692</name>
</gene>
<accession>A0A9P8HXU4</accession>
<feature type="coiled-coil region" evidence="1">
    <location>
        <begin position="165"/>
        <end position="199"/>
    </location>
</feature>
<keyword evidence="1" id="KW-0175">Coiled coil</keyword>
<dbReference type="Gene3D" id="1.20.5.370">
    <property type="match status" value="1"/>
</dbReference>
<dbReference type="AlphaFoldDB" id="A0A9P8HXU4"/>
<dbReference type="EMBL" id="JAGHQL010000066">
    <property type="protein sequence ID" value="KAH0541887.1"/>
    <property type="molecule type" value="Genomic_DNA"/>
</dbReference>
<evidence type="ECO:0000313" key="4">
    <source>
        <dbReference type="Proteomes" id="UP000698800"/>
    </source>
</evidence>
<evidence type="ECO:0000313" key="3">
    <source>
        <dbReference type="EMBL" id="KAH0541887.1"/>
    </source>
</evidence>
<comment type="caution">
    <text evidence="3">The sequence shown here is derived from an EMBL/GenBank/DDBJ whole genome shotgun (WGS) entry which is preliminary data.</text>
</comment>
<dbReference type="InterPro" id="IPR014751">
    <property type="entry name" value="XRCC4-like_C"/>
</dbReference>
<feature type="compositionally biased region" description="Acidic residues" evidence="2">
    <location>
        <begin position="364"/>
        <end position="380"/>
    </location>
</feature>
<dbReference type="Proteomes" id="UP000698800">
    <property type="component" value="Unassembled WGS sequence"/>
</dbReference>
<reference evidence="3" key="1">
    <citation type="submission" date="2021-03" db="EMBL/GenBank/DDBJ databases">
        <title>Comparative genomics and phylogenomic investigation of the class Geoglossomycetes provide insights into ecological specialization and systematics.</title>
        <authorList>
            <person name="Melie T."/>
            <person name="Pirro S."/>
            <person name="Miller A.N."/>
            <person name="Quandt A."/>
        </authorList>
    </citation>
    <scope>NUCLEOTIDE SEQUENCE</scope>
    <source>
        <strain evidence="3">GBOQ0MN5Z8</strain>
    </source>
</reference>
<feature type="region of interest" description="Disordered" evidence="2">
    <location>
        <begin position="236"/>
        <end position="380"/>
    </location>
</feature>
<organism evidence="3 4">
    <name type="scientific">Glutinoglossum americanum</name>
    <dbReference type="NCBI Taxonomy" id="1670608"/>
    <lineage>
        <taxon>Eukaryota</taxon>
        <taxon>Fungi</taxon>
        <taxon>Dikarya</taxon>
        <taxon>Ascomycota</taxon>
        <taxon>Pezizomycotina</taxon>
        <taxon>Geoglossomycetes</taxon>
        <taxon>Geoglossales</taxon>
        <taxon>Geoglossaceae</taxon>
        <taxon>Glutinoglossum</taxon>
    </lineage>
</organism>
<evidence type="ECO:0000256" key="1">
    <source>
        <dbReference type="SAM" id="Coils"/>
    </source>
</evidence>
<feature type="compositionally biased region" description="Acidic residues" evidence="2">
    <location>
        <begin position="287"/>
        <end position="298"/>
    </location>
</feature>
<dbReference type="PANTHER" id="PTHR42067:SF1">
    <property type="entry name" value="MITOTIC APPARATUS PROTEIN P62"/>
    <property type="match status" value="1"/>
</dbReference>
<dbReference type="SUPFAM" id="SSF58022">
    <property type="entry name" value="XRCC4, C-terminal oligomerization domain"/>
    <property type="match status" value="1"/>
</dbReference>
<name>A0A9P8HXU4_9PEZI</name>
<keyword evidence="4" id="KW-1185">Reference proteome</keyword>
<protein>
    <submittedName>
        <fullName evidence="3">Uncharacterized protein</fullName>
    </submittedName>
</protein>